<keyword evidence="2" id="KW-1185">Reference proteome</keyword>
<proteinExistence type="predicted"/>
<dbReference type="Gene3D" id="3.90.1720.10">
    <property type="entry name" value="endopeptidase domain like (from Nostoc punctiforme)"/>
    <property type="match status" value="1"/>
</dbReference>
<accession>A0ABY8WLI0</accession>
<dbReference type="Proteomes" id="UP001240150">
    <property type="component" value="Chromosome"/>
</dbReference>
<protein>
    <recommendedName>
        <fullName evidence="3">NlpC/P60 domain-containing protein</fullName>
    </recommendedName>
</protein>
<reference evidence="1 2" key="1">
    <citation type="submission" date="2023-06" db="EMBL/GenBank/DDBJ databases">
        <authorList>
            <person name="Yushchuk O."/>
            <person name="Binda E."/>
            <person name="Ruckert-Reed C."/>
            <person name="Fedorenko V."/>
            <person name="Kalinowski J."/>
            <person name="Marinelli F."/>
        </authorList>
    </citation>
    <scope>NUCLEOTIDE SEQUENCE [LARGE SCALE GENOMIC DNA]</scope>
    <source>
        <strain evidence="1 2">NRRL 3884</strain>
    </source>
</reference>
<gene>
    <name evidence="1" type="ORF">ACTOB_001248</name>
</gene>
<organism evidence="1 2">
    <name type="scientific">Actinoplanes oblitus</name>
    <dbReference type="NCBI Taxonomy" id="3040509"/>
    <lineage>
        <taxon>Bacteria</taxon>
        <taxon>Bacillati</taxon>
        <taxon>Actinomycetota</taxon>
        <taxon>Actinomycetes</taxon>
        <taxon>Micromonosporales</taxon>
        <taxon>Micromonosporaceae</taxon>
        <taxon>Actinoplanes</taxon>
    </lineage>
</organism>
<dbReference type="RefSeq" id="WP_284919096.1">
    <property type="nucleotide sequence ID" value="NZ_CP126980.1"/>
</dbReference>
<name>A0ABY8WLI0_9ACTN</name>
<evidence type="ECO:0008006" key="3">
    <source>
        <dbReference type="Google" id="ProtNLM"/>
    </source>
</evidence>
<evidence type="ECO:0000313" key="2">
    <source>
        <dbReference type="Proteomes" id="UP001240150"/>
    </source>
</evidence>
<sequence length="527" mass="57439">MPLHTMTQARPVWRPPATSDWTVERLTGPNRLIVRDRRGVLATLTENARTVTYRNRTRTFLEQKEAFTDEFRRTWNNGFGSSPGGGNWTTANGADSDYSVALVSDEGRARIRLSSIDSSRYATILDTLKTVDARAQVTTSATPVGDFSSIALLFAYEHTGEGVQNHNRAKLTFNTDGTVFAQLTRRTNGVEYPLTSAVQIATGYTAGQRFWIRATTDGAGHHAMYAWRSGTTEPASPTCSATDTFNTIGRVGFRAIVGDTWTGGTSTFADIYSLSVVATWPAPPVVTHDTWGRLLPAPFDGTWSRRTRNLLRRWTVDTSPDILSYAMAYVSGALVVLNAAGTKWYTGAAGYGPLDEFGKRIEGADAFDYDGTDVTWPGDDPDDPAEPAELHCLDCSGLVRRVFGFHLGMPLVRNDPTTFDGLSIPRRTADIGPRGPGQIITQAVGTKPTLGLELPCDVIFHDADQSDPEEGTIDHDGIIIGTDATGVIRFISSRKTINGPTFSDLGGRSAVNGTGTYPNRLRIIRRF</sequence>
<evidence type="ECO:0000313" key="1">
    <source>
        <dbReference type="EMBL" id="WIM97700.1"/>
    </source>
</evidence>
<dbReference type="EMBL" id="CP126980">
    <property type="protein sequence ID" value="WIM97700.1"/>
    <property type="molecule type" value="Genomic_DNA"/>
</dbReference>